<accession>A0A7J9LSD4</accession>
<dbReference type="CDD" id="cd06222">
    <property type="entry name" value="RNase_H_like"/>
    <property type="match status" value="1"/>
</dbReference>
<dbReference type="Proteomes" id="UP000593576">
    <property type="component" value="Unassembled WGS sequence"/>
</dbReference>
<dbReference type="Pfam" id="PF13456">
    <property type="entry name" value="RVT_3"/>
    <property type="match status" value="1"/>
</dbReference>
<dbReference type="Pfam" id="PF13966">
    <property type="entry name" value="zf-RVT"/>
    <property type="match status" value="1"/>
</dbReference>
<feature type="non-terminal residue" evidence="3">
    <location>
        <position position="1"/>
    </location>
</feature>
<dbReference type="GO" id="GO:0003676">
    <property type="term" value="F:nucleic acid binding"/>
    <property type="evidence" value="ECO:0007669"/>
    <property type="project" value="InterPro"/>
</dbReference>
<dbReference type="InterPro" id="IPR036397">
    <property type="entry name" value="RNaseH_sf"/>
</dbReference>
<dbReference type="PANTHER" id="PTHR47074:SF61">
    <property type="entry name" value="RNASE H TYPE-1 DOMAIN-CONTAINING PROTEIN"/>
    <property type="match status" value="1"/>
</dbReference>
<dbReference type="OrthoDB" id="1166390at2759"/>
<dbReference type="EMBL" id="JABFAF010000007">
    <property type="protein sequence ID" value="MBA0861695.1"/>
    <property type="molecule type" value="Genomic_DNA"/>
</dbReference>
<dbReference type="InterPro" id="IPR002156">
    <property type="entry name" value="RNaseH_domain"/>
</dbReference>
<feature type="domain" description="RNase H type-1" evidence="1">
    <location>
        <begin position="152"/>
        <end position="273"/>
    </location>
</feature>
<reference evidence="3 4" key="1">
    <citation type="journal article" date="2019" name="Genome Biol. Evol.">
        <title>Insights into the evolution of the New World diploid cottons (Gossypium, subgenus Houzingenia) based on genome sequencing.</title>
        <authorList>
            <person name="Grover C.E."/>
            <person name="Arick M.A. 2nd"/>
            <person name="Thrash A."/>
            <person name="Conover J.L."/>
            <person name="Sanders W.S."/>
            <person name="Peterson D.G."/>
            <person name="Frelichowski J.E."/>
            <person name="Scheffler J.A."/>
            <person name="Scheffler B.E."/>
            <person name="Wendel J.F."/>
        </authorList>
    </citation>
    <scope>NUCLEOTIDE SEQUENCE [LARGE SCALE GENOMIC DNA]</scope>
    <source>
        <strain evidence="3">1</strain>
        <tissue evidence="3">Leaf</tissue>
    </source>
</reference>
<dbReference type="SUPFAM" id="SSF53098">
    <property type="entry name" value="Ribonuclease H-like"/>
    <property type="match status" value="1"/>
</dbReference>
<dbReference type="InterPro" id="IPR012337">
    <property type="entry name" value="RNaseH-like_sf"/>
</dbReference>
<evidence type="ECO:0000313" key="4">
    <source>
        <dbReference type="Proteomes" id="UP000593576"/>
    </source>
</evidence>
<dbReference type="GO" id="GO:0004523">
    <property type="term" value="F:RNA-DNA hybrid ribonuclease activity"/>
    <property type="evidence" value="ECO:0007669"/>
    <property type="project" value="InterPro"/>
</dbReference>
<protein>
    <recommendedName>
        <fullName evidence="5">RNase H type-1 domain-containing protein</fullName>
    </recommendedName>
</protein>
<dbReference type="PANTHER" id="PTHR47074">
    <property type="entry name" value="BNAC02G40300D PROTEIN"/>
    <property type="match status" value="1"/>
</dbReference>
<dbReference type="InterPro" id="IPR026960">
    <property type="entry name" value="RVT-Znf"/>
</dbReference>
<dbReference type="InterPro" id="IPR044730">
    <property type="entry name" value="RNase_H-like_dom_plant"/>
</dbReference>
<evidence type="ECO:0000259" key="1">
    <source>
        <dbReference type="Pfam" id="PF13456"/>
    </source>
</evidence>
<sequence length="304" mass="35435">SSEFPVRNADKLLQNLSRSPNTYALQNHFRNFYKQLWSLKLSSKLLITLWRLSRHFILKLVNLQRQRLVSNVACPRYAQEVESMDHIFRVCPVSIETWNVRVHERKVNTGHDIAHFINSYSIELEVMEKRKLTQEFVVANWRRPSRPIIKINFDGAFSNSMFRSTMGLVAWNMEGQVLFSCSMLHENTPSSFTIEAIVCLRAVQVGLERGWSEVTVEGDALVIIKKFQSSTLDKSQLSAYIHDIQSLRVRFQHIDFFHTLRSTNSQVNLLATESLKRNEEYYLEGGVPIFTERLMVAKRLREPN</sequence>
<gene>
    <name evidence="3" type="ORF">Goshw_030463</name>
</gene>
<proteinExistence type="predicted"/>
<comment type="caution">
    <text evidence="3">The sequence shown here is derived from an EMBL/GenBank/DDBJ whole genome shotgun (WGS) entry which is preliminary data.</text>
</comment>
<evidence type="ECO:0008006" key="5">
    <source>
        <dbReference type="Google" id="ProtNLM"/>
    </source>
</evidence>
<dbReference type="InterPro" id="IPR052929">
    <property type="entry name" value="RNase_H-like_EbsB-rel"/>
</dbReference>
<keyword evidence="4" id="KW-1185">Reference proteome</keyword>
<evidence type="ECO:0000313" key="3">
    <source>
        <dbReference type="EMBL" id="MBA0861695.1"/>
    </source>
</evidence>
<organism evidence="3 4">
    <name type="scientific">Gossypium schwendimanii</name>
    <name type="common">Cotton</name>
    <dbReference type="NCBI Taxonomy" id="34291"/>
    <lineage>
        <taxon>Eukaryota</taxon>
        <taxon>Viridiplantae</taxon>
        <taxon>Streptophyta</taxon>
        <taxon>Embryophyta</taxon>
        <taxon>Tracheophyta</taxon>
        <taxon>Spermatophyta</taxon>
        <taxon>Magnoliopsida</taxon>
        <taxon>eudicotyledons</taxon>
        <taxon>Gunneridae</taxon>
        <taxon>Pentapetalae</taxon>
        <taxon>rosids</taxon>
        <taxon>malvids</taxon>
        <taxon>Malvales</taxon>
        <taxon>Malvaceae</taxon>
        <taxon>Malvoideae</taxon>
        <taxon>Gossypium</taxon>
    </lineage>
</organism>
<name>A0A7J9LSD4_GOSSC</name>
<dbReference type="Gene3D" id="3.30.420.10">
    <property type="entry name" value="Ribonuclease H-like superfamily/Ribonuclease H"/>
    <property type="match status" value="1"/>
</dbReference>
<feature type="domain" description="Reverse transcriptase zinc-binding" evidence="2">
    <location>
        <begin position="30"/>
        <end position="98"/>
    </location>
</feature>
<evidence type="ECO:0000259" key="2">
    <source>
        <dbReference type="Pfam" id="PF13966"/>
    </source>
</evidence>
<dbReference type="AlphaFoldDB" id="A0A7J9LSD4"/>